<dbReference type="Proteomes" id="UP001580391">
    <property type="component" value="Unassembled WGS sequence"/>
</dbReference>
<dbReference type="RefSeq" id="WP_135700374.1">
    <property type="nucleotide sequence ID" value="NZ_JBHILI010000013.1"/>
</dbReference>
<name>A0ABV5BS43_9LEPT</name>
<evidence type="ECO:0000313" key="2">
    <source>
        <dbReference type="Proteomes" id="UP001580391"/>
    </source>
</evidence>
<dbReference type="EMBL" id="JBHILJ010000011">
    <property type="protein sequence ID" value="MFB5738148.1"/>
    <property type="molecule type" value="Genomic_DNA"/>
</dbReference>
<evidence type="ECO:0008006" key="3">
    <source>
        <dbReference type="Google" id="ProtNLM"/>
    </source>
</evidence>
<sequence length="289" mass="33320">MRKFVVLIISFIISFPIYAENFYSLYGFRIDQSMKTAEKELGEVAKEHVFEDGYKAFFFRKKGHIVVLETEPSQPERIWSIQVEGENVPSDRGLNGVVPGDPKSKVISTFGTPEQEKKAVNSMDQKESPNTSILTYYQNGNFSFEIKDGKVSSIKLVLRLEKSPKETPDPWDFISALKSKNESLQIRLLAGDPVFNATGTELYPQESMLTFLRRKDIRDFLYLPGGVSELTEADLFNSNMRFFDKGGFGWVIRYARNRKVFEFVYVKPYDEWLLWEINTFSDETNSPTN</sequence>
<protein>
    <recommendedName>
        <fullName evidence="3">DUF4340 domain-containing protein</fullName>
    </recommendedName>
</protein>
<gene>
    <name evidence="1" type="ORF">ACE5IX_16630</name>
</gene>
<comment type="caution">
    <text evidence="1">The sequence shown here is derived from an EMBL/GenBank/DDBJ whole genome shotgun (WGS) entry which is preliminary data.</text>
</comment>
<accession>A0ABV5BS43</accession>
<proteinExistence type="predicted"/>
<evidence type="ECO:0000313" key="1">
    <source>
        <dbReference type="EMBL" id="MFB5738148.1"/>
    </source>
</evidence>
<reference evidence="1 2" key="1">
    <citation type="submission" date="2024-09" db="EMBL/GenBank/DDBJ databases">
        <title>Taxonomic and Genotyping Characterization of Leptospira Strains isolated from Multiple Sources in Colombia highlights the importance of intermediate species.</title>
        <authorList>
            <person name="Torres Higuera L."/>
            <person name="Rojas Tapias D."/>
            <person name="Jimenez Velasquez S."/>
            <person name="Renjifo Ibanez C."/>
        </authorList>
    </citation>
    <scope>NUCLEOTIDE SEQUENCE [LARGE SCALE GENOMIC DNA]</scope>
    <source>
        <strain evidence="1 2">Lep080</strain>
    </source>
</reference>
<keyword evidence="2" id="KW-1185">Reference proteome</keyword>
<organism evidence="1 2">
    <name type="scientific">Leptospira wolffii</name>
    <dbReference type="NCBI Taxonomy" id="409998"/>
    <lineage>
        <taxon>Bacteria</taxon>
        <taxon>Pseudomonadati</taxon>
        <taxon>Spirochaetota</taxon>
        <taxon>Spirochaetia</taxon>
        <taxon>Leptospirales</taxon>
        <taxon>Leptospiraceae</taxon>
        <taxon>Leptospira</taxon>
    </lineage>
</organism>